<dbReference type="EMBL" id="CAJPIN010151492">
    <property type="protein sequence ID" value="CAG2069560.1"/>
    <property type="molecule type" value="Genomic_DNA"/>
</dbReference>
<organism evidence="1 2">
    <name type="scientific">Timema podura</name>
    <name type="common">Walking stick</name>
    <dbReference type="NCBI Taxonomy" id="61482"/>
    <lineage>
        <taxon>Eukaryota</taxon>
        <taxon>Metazoa</taxon>
        <taxon>Ecdysozoa</taxon>
        <taxon>Arthropoda</taxon>
        <taxon>Hexapoda</taxon>
        <taxon>Insecta</taxon>
        <taxon>Pterygota</taxon>
        <taxon>Neoptera</taxon>
        <taxon>Polyneoptera</taxon>
        <taxon>Phasmatodea</taxon>
        <taxon>Timematodea</taxon>
        <taxon>Timematoidea</taxon>
        <taxon>Timematidae</taxon>
        <taxon>Timema</taxon>
    </lineage>
</organism>
<dbReference type="CDD" id="cd00063">
    <property type="entry name" value="FN3"/>
    <property type="match status" value="1"/>
</dbReference>
<proteinExistence type="predicted"/>
<accession>A0ABN7PQZ0</accession>
<dbReference type="InterPro" id="IPR036116">
    <property type="entry name" value="FN3_sf"/>
</dbReference>
<protein>
    <recommendedName>
        <fullName evidence="3">Fibronectin type-III domain-containing protein</fullName>
    </recommendedName>
</protein>
<dbReference type="SUPFAM" id="SSF49265">
    <property type="entry name" value="Fibronectin type III"/>
    <property type="match status" value="1"/>
</dbReference>
<evidence type="ECO:0000313" key="2">
    <source>
        <dbReference type="Proteomes" id="UP001153148"/>
    </source>
</evidence>
<name>A0ABN7PQZ0_TIMPD</name>
<gene>
    <name evidence="1" type="ORF">TPAB3V08_LOCUS16502</name>
</gene>
<dbReference type="InterPro" id="IPR003961">
    <property type="entry name" value="FN3_dom"/>
</dbReference>
<dbReference type="InterPro" id="IPR013783">
    <property type="entry name" value="Ig-like_fold"/>
</dbReference>
<feature type="non-terminal residue" evidence="1">
    <location>
        <position position="82"/>
    </location>
</feature>
<keyword evidence="2" id="KW-1185">Reference proteome</keyword>
<evidence type="ECO:0000313" key="1">
    <source>
        <dbReference type="EMBL" id="CAG2069560.1"/>
    </source>
</evidence>
<evidence type="ECO:0008006" key="3">
    <source>
        <dbReference type="Google" id="ProtNLM"/>
    </source>
</evidence>
<sequence length="82" mass="9502">MWRKFSEYELQFIDGVQLRYKDINGKVYAATPLIHRAVTSYTLEGLKPSTQYEVGIFFIPFPGQTTELQAEKVLKVTTQEEL</sequence>
<comment type="caution">
    <text evidence="1">The sequence shown here is derived from an EMBL/GenBank/DDBJ whole genome shotgun (WGS) entry which is preliminary data.</text>
</comment>
<dbReference type="Proteomes" id="UP001153148">
    <property type="component" value="Unassembled WGS sequence"/>
</dbReference>
<reference evidence="1" key="1">
    <citation type="submission" date="2021-03" db="EMBL/GenBank/DDBJ databases">
        <authorList>
            <person name="Tran Van P."/>
        </authorList>
    </citation>
    <scope>NUCLEOTIDE SEQUENCE</scope>
</reference>
<dbReference type="Gene3D" id="2.60.40.10">
    <property type="entry name" value="Immunoglobulins"/>
    <property type="match status" value="1"/>
</dbReference>